<dbReference type="Gene3D" id="3.10.50.40">
    <property type="match status" value="1"/>
</dbReference>
<evidence type="ECO:0000256" key="14">
    <source>
        <dbReference type="RuleBase" id="RU003914"/>
    </source>
</evidence>
<evidence type="ECO:0000313" key="17">
    <source>
        <dbReference type="Proteomes" id="UP000217311"/>
    </source>
</evidence>
<evidence type="ECO:0000256" key="9">
    <source>
        <dbReference type="ARBA" id="ARBA00023306"/>
    </source>
</evidence>
<comment type="subcellular location">
    <subcellularLocation>
        <location evidence="12">Cytoplasm</location>
    </subcellularLocation>
    <text evidence="12">About half TF is bound to the ribosome near the polypeptide exit tunnel while the other half is free in the cytoplasm.</text>
</comment>
<dbReference type="FunFam" id="3.10.50.40:FF:000001">
    <property type="entry name" value="Trigger factor"/>
    <property type="match status" value="1"/>
</dbReference>
<evidence type="ECO:0000256" key="6">
    <source>
        <dbReference type="ARBA" id="ARBA00023110"/>
    </source>
</evidence>
<dbReference type="PROSITE" id="PS50059">
    <property type="entry name" value="FKBP_PPIASE"/>
    <property type="match status" value="1"/>
</dbReference>
<dbReference type="InterPro" id="IPR008880">
    <property type="entry name" value="Trigger_fac_C"/>
</dbReference>
<dbReference type="InterPro" id="IPR001179">
    <property type="entry name" value="PPIase_FKBP_dom"/>
</dbReference>
<dbReference type="Pfam" id="PF00254">
    <property type="entry name" value="FKBP_C"/>
    <property type="match status" value="1"/>
</dbReference>
<evidence type="ECO:0000256" key="13">
    <source>
        <dbReference type="PROSITE-ProRule" id="PRU00277"/>
    </source>
</evidence>
<dbReference type="InterPro" id="IPR027304">
    <property type="entry name" value="Trigger_fact/SurA_dom_sf"/>
</dbReference>
<keyword evidence="5 12" id="KW-0132">Cell division</keyword>
<name>A0A290MI45_CAUVI</name>
<dbReference type="Gene3D" id="3.30.70.1050">
    <property type="entry name" value="Trigger factor ribosome-binding domain"/>
    <property type="match status" value="1"/>
</dbReference>
<dbReference type="NCBIfam" id="TIGR00115">
    <property type="entry name" value="tig"/>
    <property type="match status" value="1"/>
</dbReference>
<sequence length="454" mass="50047">MSMQIVEKSGEGLSRVFGVTVPASELATRLEARIAEVAPQMNVKGFRPGKVPTAHVRRLYGKALMGEVIEQALNETTTKVLEENKLRPAGQPELNPSSDMDKVIAGGEDLSFDLAVEVMPEFEPIDPTSIELVKPVYKVSDEEVQEALDELAKQARTYEPRTGKSQKAKDGDQLLIDFVGTIDGVEFAGGKAEGAELVLGSGQFIPGFEDQLVGAKPGDDVVVKVKFPEDYQAKDLAGKDAEFATKVQEVRAPVDGKADDELAKRLGLSDLAALTELLKSNLAGRYDNSSRFKLKRALLDVLDTKHDFPLPPRMVDAEFAGIWQQVEADKARGGLPPEDAEKTEDQLKDEYRKIAERRVRLGLVLAEIGRKNDVVVTDQELTDAIMREARQYGAQAQQVFDMYRQRADLQAAMRAPIYEDKVVDLIFGKAKIEEKEVSKDELLEEDDLPEGYGG</sequence>
<reference evidence="17" key="1">
    <citation type="submission" date="2017-09" db="EMBL/GenBank/DDBJ databases">
        <title>Genome evolution observed in wild isolates of Caulobacter crescentus.</title>
        <authorList>
            <person name="Ely B."/>
            <person name="Wilson K."/>
            <person name="Scott D."/>
        </authorList>
    </citation>
    <scope>NUCLEOTIDE SEQUENCE [LARGE SCALE GENOMIC DNA]</scope>
    <source>
        <strain evidence="17">CB13b1a</strain>
    </source>
</reference>
<evidence type="ECO:0000256" key="4">
    <source>
        <dbReference type="ARBA" id="ARBA00016902"/>
    </source>
</evidence>
<dbReference type="Pfam" id="PF05698">
    <property type="entry name" value="Trigger_C"/>
    <property type="match status" value="1"/>
</dbReference>
<organism evidence="16 17">
    <name type="scientific">Caulobacter vibrioides</name>
    <name type="common">Caulobacter crescentus</name>
    <dbReference type="NCBI Taxonomy" id="155892"/>
    <lineage>
        <taxon>Bacteria</taxon>
        <taxon>Pseudomonadati</taxon>
        <taxon>Pseudomonadota</taxon>
        <taxon>Alphaproteobacteria</taxon>
        <taxon>Caulobacterales</taxon>
        <taxon>Caulobacteraceae</taxon>
        <taxon>Caulobacter</taxon>
    </lineage>
</organism>
<comment type="domain">
    <text evidence="12">Consists of 3 domains; the N-terminus binds the ribosome, the middle domain has PPIase activity, while the C-terminus has intrinsic chaperone activity on its own.</text>
</comment>
<evidence type="ECO:0000256" key="5">
    <source>
        <dbReference type="ARBA" id="ARBA00022618"/>
    </source>
</evidence>
<proteinExistence type="inferred from homology"/>
<evidence type="ECO:0000256" key="10">
    <source>
        <dbReference type="ARBA" id="ARBA00024849"/>
    </source>
</evidence>
<evidence type="ECO:0000313" key="16">
    <source>
        <dbReference type="EMBL" id="ATC31743.1"/>
    </source>
</evidence>
<evidence type="ECO:0000256" key="11">
    <source>
        <dbReference type="ARBA" id="ARBA00029986"/>
    </source>
</evidence>
<keyword evidence="7 12" id="KW-0143">Chaperone</keyword>
<dbReference type="EMBL" id="CP023315">
    <property type="protein sequence ID" value="ATC31743.1"/>
    <property type="molecule type" value="Genomic_DNA"/>
</dbReference>
<dbReference type="InterPro" id="IPR005215">
    <property type="entry name" value="Trig_fac"/>
</dbReference>
<dbReference type="GO" id="GO:0051083">
    <property type="term" value="P:'de novo' cotranslational protein folding"/>
    <property type="evidence" value="ECO:0007669"/>
    <property type="project" value="TreeGrafter"/>
</dbReference>
<dbReference type="AlphaFoldDB" id="A0A290MI45"/>
<dbReference type="GO" id="GO:0015031">
    <property type="term" value="P:protein transport"/>
    <property type="evidence" value="ECO:0007669"/>
    <property type="project" value="UniProtKB-UniRule"/>
</dbReference>
<dbReference type="EC" id="5.2.1.8" evidence="3 12"/>
<dbReference type="Proteomes" id="UP000217311">
    <property type="component" value="Chromosome"/>
</dbReference>
<comment type="function">
    <text evidence="10 12">Involved in protein export. Acts as a chaperone by maintaining the newly synthesized protein in an open conformation. Functions as a peptidyl-prolyl cis-trans isomerase.</text>
</comment>
<dbReference type="PANTHER" id="PTHR30560:SF3">
    <property type="entry name" value="TRIGGER FACTOR-LIKE PROTEIN TIG, CHLOROPLASTIC"/>
    <property type="match status" value="1"/>
</dbReference>
<dbReference type="GO" id="GO:0051301">
    <property type="term" value="P:cell division"/>
    <property type="evidence" value="ECO:0007669"/>
    <property type="project" value="UniProtKB-KW"/>
</dbReference>
<evidence type="ECO:0000256" key="7">
    <source>
        <dbReference type="ARBA" id="ARBA00023186"/>
    </source>
</evidence>
<dbReference type="GO" id="GO:0043022">
    <property type="term" value="F:ribosome binding"/>
    <property type="evidence" value="ECO:0007669"/>
    <property type="project" value="TreeGrafter"/>
</dbReference>
<evidence type="ECO:0000259" key="15">
    <source>
        <dbReference type="PROSITE" id="PS50059"/>
    </source>
</evidence>
<dbReference type="InterPro" id="IPR037041">
    <property type="entry name" value="Trigger_fac_C_sf"/>
</dbReference>
<evidence type="ECO:0000256" key="12">
    <source>
        <dbReference type="HAMAP-Rule" id="MF_00303"/>
    </source>
</evidence>
<dbReference type="GO" id="GO:0003755">
    <property type="term" value="F:peptidyl-prolyl cis-trans isomerase activity"/>
    <property type="evidence" value="ECO:0007669"/>
    <property type="project" value="UniProtKB-UniRule"/>
</dbReference>
<keyword evidence="9 12" id="KW-0131">Cell cycle</keyword>
<dbReference type="PIRSF" id="PIRSF003095">
    <property type="entry name" value="Trigger_factor"/>
    <property type="match status" value="1"/>
</dbReference>
<dbReference type="InterPro" id="IPR008881">
    <property type="entry name" value="Trigger_fac_ribosome-bd_bac"/>
</dbReference>
<keyword evidence="6 12" id="KW-0697">Rotamase</keyword>
<protein>
    <recommendedName>
        <fullName evidence="4 12">Trigger factor</fullName>
        <shortName evidence="12">TF</shortName>
        <ecNumber evidence="3 12">5.2.1.8</ecNumber>
    </recommendedName>
    <alternativeName>
        <fullName evidence="11 12">PPIase</fullName>
    </alternativeName>
</protein>
<dbReference type="InterPro" id="IPR046357">
    <property type="entry name" value="PPIase_dom_sf"/>
</dbReference>
<dbReference type="GO" id="GO:0043335">
    <property type="term" value="P:protein unfolding"/>
    <property type="evidence" value="ECO:0007669"/>
    <property type="project" value="TreeGrafter"/>
</dbReference>
<dbReference type="InterPro" id="IPR036611">
    <property type="entry name" value="Trigger_fac_ribosome-bd_sf"/>
</dbReference>
<evidence type="ECO:0000256" key="1">
    <source>
        <dbReference type="ARBA" id="ARBA00000971"/>
    </source>
</evidence>
<dbReference type="Gene3D" id="1.10.3120.10">
    <property type="entry name" value="Trigger factor, C-terminal domain"/>
    <property type="match status" value="1"/>
</dbReference>
<keyword evidence="8 12" id="KW-0413">Isomerase</keyword>
<dbReference type="SUPFAM" id="SSF54534">
    <property type="entry name" value="FKBP-like"/>
    <property type="match status" value="1"/>
</dbReference>
<dbReference type="HAMAP" id="MF_00303">
    <property type="entry name" value="Trigger_factor_Tig"/>
    <property type="match status" value="1"/>
</dbReference>
<dbReference type="GO" id="GO:0044183">
    <property type="term" value="F:protein folding chaperone"/>
    <property type="evidence" value="ECO:0007669"/>
    <property type="project" value="TreeGrafter"/>
</dbReference>
<accession>A0A290MI45</accession>
<dbReference type="GO" id="GO:0005737">
    <property type="term" value="C:cytoplasm"/>
    <property type="evidence" value="ECO:0007669"/>
    <property type="project" value="UniProtKB-SubCell"/>
</dbReference>
<feature type="domain" description="PPIase FKBP-type" evidence="15">
    <location>
        <begin position="171"/>
        <end position="253"/>
    </location>
</feature>
<dbReference type="Pfam" id="PF05697">
    <property type="entry name" value="Trigger_N"/>
    <property type="match status" value="1"/>
</dbReference>
<evidence type="ECO:0000256" key="8">
    <source>
        <dbReference type="ARBA" id="ARBA00023235"/>
    </source>
</evidence>
<dbReference type="SUPFAM" id="SSF109998">
    <property type="entry name" value="Triger factor/SurA peptide-binding domain-like"/>
    <property type="match status" value="1"/>
</dbReference>
<gene>
    <name evidence="12" type="primary">tig</name>
    <name evidence="16" type="ORF">CA606_04890</name>
</gene>
<comment type="similarity">
    <text evidence="2 12 14">Belongs to the FKBP-type PPIase family. Tig subfamily.</text>
</comment>
<keyword evidence="12" id="KW-0963">Cytoplasm</keyword>
<dbReference type="SUPFAM" id="SSF102735">
    <property type="entry name" value="Trigger factor ribosome-binding domain"/>
    <property type="match status" value="1"/>
</dbReference>
<evidence type="ECO:0000256" key="3">
    <source>
        <dbReference type="ARBA" id="ARBA00013194"/>
    </source>
</evidence>
<evidence type="ECO:0000256" key="2">
    <source>
        <dbReference type="ARBA" id="ARBA00005464"/>
    </source>
</evidence>
<comment type="catalytic activity">
    <reaction evidence="1 12 13">
        <text>[protein]-peptidylproline (omega=180) = [protein]-peptidylproline (omega=0)</text>
        <dbReference type="Rhea" id="RHEA:16237"/>
        <dbReference type="Rhea" id="RHEA-COMP:10747"/>
        <dbReference type="Rhea" id="RHEA-COMP:10748"/>
        <dbReference type="ChEBI" id="CHEBI:83833"/>
        <dbReference type="ChEBI" id="CHEBI:83834"/>
        <dbReference type="EC" id="5.2.1.8"/>
    </reaction>
</comment>
<dbReference type="PANTHER" id="PTHR30560">
    <property type="entry name" value="TRIGGER FACTOR CHAPERONE AND PEPTIDYL-PROLYL CIS/TRANS ISOMERASE"/>
    <property type="match status" value="1"/>
</dbReference>